<dbReference type="EMBL" id="CDNC01000014">
    <property type="protein sequence ID" value="CEM61843.1"/>
    <property type="molecule type" value="Genomic_DNA"/>
</dbReference>
<gene>
    <name evidence="1" type="ORF">TPHV1_210076</name>
</gene>
<reference evidence="2" key="1">
    <citation type="submission" date="2015-01" db="EMBL/GenBank/DDBJ databases">
        <authorList>
            <person name="Manzoor Shahid"/>
            <person name="Zubair Saima"/>
        </authorList>
    </citation>
    <scope>NUCLEOTIDE SEQUENCE [LARGE SCALE GENOMIC DNA]</scope>
    <source>
        <strain evidence="2">V1</strain>
    </source>
</reference>
<dbReference type="Proteomes" id="UP000042527">
    <property type="component" value="Unassembled WGS sequence"/>
</dbReference>
<accession>A0A0B7GTM0</accession>
<proteinExistence type="predicted"/>
<name>A0A0B7GTM0_TREPH</name>
<evidence type="ECO:0000313" key="1">
    <source>
        <dbReference type="EMBL" id="CEM61843.1"/>
    </source>
</evidence>
<organism evidence="1 2">
    <name type="scientific">Treponema phagedenis</name>
    <dbReference type="NCBI Taxonomy" id="162"/>
    <lineage>
        <taxon>Bacteria</taxon>
        <taxon>Pseudomonadati</taxon>
        <taxon>Spirochaetota</taxon>
        <taxon>Spirochaetia</taxon>
        <taxon>Spirochaetales</taxon>
        <taxon>Treponemataceae</taxon>
        <taxon>Treponema</taxon>
    </lineage>
</organism>
<keyword evidence="2" id="KW-1185">Reference proteome</keyword>
<sequence>MPVLYCKQAKLVDEPKVKFQGFAVAPCRTQNGHGRPWFQTDGLVFAMGGKTQKKFKRCLKASIQNYKIEAFKLAALI</sequence>
<dbReference type="AlphaFoldDB" id="A0A0B7GTM0"/>
<protein>
    <submittedName>
        <fullName evidence="1">Uncharacterized protein</fullName>
    </submittedName>
</protein>
<evidence type="ECO:0000313" key="2">
    <source>
        <dbReference type="Proteomes" id="UP000042527"/>
    </source>
</evidence>